<keyword evidence="1" id="KW-0812">Transmembrane</keyword>
<evidence type="ECO:0000313" key="2">
    <source>
        <dbReference type="EMBL" id="TQO20498.1"/>
    </source>
</evidence>
<reference evidence="2 3" key="1">
    <citation type="submission" date="2019-06" db="EMBL/GenBank/DDBJ databases">
        <title>Sequencing the genomes of 1000 actinobacteria strains.</title>
        <authorList>
            <person name="Klenk H.-P."/>
        </authorList>
    </citation>
    <scope>NUCLEOTIDE SEQUENCE [LARGE SCALE GENOMIC DNA]</scope>
    <source>
        <strain evidence="2 3">DSM 21947</strain>
    </source>
</reference>
<keyword evidence="3" id="KW-1185">Reference proteome</keyword>
<accession>A0A8H2PZ99</accession>
<keyword evidence="1" id="KW-1133">Transmembrane helix</keyword>
<gene>
    <name evidence="2" type="ORF">FB472_2131</name>
</gene>
<dbReference type="AlphaFoldDB" id="A0A8H2PZ99"/>
<evidence type="ECO:0000313" key="3">
    <source>
        <dbReference type="Proteomes" id="UP000316560"/>
    </source>
</evidence>
<keyword evidence="1" id="KW-0472">Membrane</keyword>
<comment type="caution">
    <text evidence="2">The sequence shown here is derived from an EMBL/GenBank/DDBJ whole genome shotgun (WGS) entry which is preliminary data.</text>
</comment>
<protein>
    <submittedName>
        <fullName evidence="2">Uncharacterized protein</fullName>
    </submittedName>
</protein>
<feature type="transmembrane region" description="Helical" evidence="1">
    <location>
        <begin position="20"/>
        <end position="39"/>
    </location>
</feature>
<dbReference type="Proteomes" id="UP000316560">
    <property type="component" value="Unassembled WGS sequence"/>
</dbReference>
<proteinExistence type="predicted"/>
<dbReference type="EMBL" id="VFRA01000001">
    <property type="protein sequence ID" value="TQO20498.1"/>
    <property type="molecule type" value="Genomic_DNA"/>
</dbReference>
<organism evidence="2 3">
    <name type="scientific">Rhodoglobus vestalii</name>
    <dbReference type="NCBI Taxonomy" id="193384"/>
    <lineage>
        <taxon>Bacteria</taxon>
        <taxon>Bacillati</taxon>
        <taxon>Actinomycetota</taxon>
        <taxon>Actinomycetes</taxon>
        <taxon>Micrococcales</taxon>
        <taxon>Microbacteriaceae</taxon>
        <taxon>Rhodoglobus</taxon>
    </lineage>
</organism>
<evidence type="ECO:0000256" key="1">
    <source>
        <dbReference type="SAM" id="Phobius"/>
    </source>
</evidence>
<name>A0A8H2PZ99_9MICO</name>
<sequence>MAFPRAGRRRFQTRIVNEEAKAFARNLFITYPILLVIFAL</sequence>